<dbReference type="PANTHER" id="PTHR31286">
    <property type="entry name" value="GLYCINE-RICH CELL WALL STRUCTURAL PROTEIN 1.8-LIKE"/>
    <property type="match status" value="1"/>
</dbReference>
<feature type="compositionally biased region" description="Basic and acidic residues" evidence="1">
    <location>
        <begin position="1049"/>
        <end position="1062"/>
    </location>
</feature>
<name>A0A328D0M9_9ASTE</name>
<proteinExistence type="predicted"/>
<accession>A0A328D0M9</accession>
<feature type="region of interest" description="Disordered" evidence="1">
    <location>
        <begin position="914"/>
        <end position="933"/>
    </location>
</feature>
<sequence>MTNPLPQPTRNRSLNDIALKGDFKPATKFKGQPAISFSDEDINHLSARFVRTIVGRFTKGRPCLISIRKAFERIAFEKDFTVSLLDETHILINFESENDFLRCLLRKYWKINGFVLKVFRWTHDFDPAIDSPLIPVWISLEGLPIHLFDSLALYSIANLIGKPLKTDAATASLSRPSVARICVEVDTSKDLPNGVWIHLGQLTFHQPIIYEDLPEYCPSCKSFGHKNCKKATTSRWVVKDTTGTGNTAPAVAVPSLLLQANLQPVDKPDDALNHDGPKEKEETTVVETCSFAQVETHLTQPVLKAVNGLEHLLVTTAKTFESENEEQSAIHTATHKASFEALATTIDNGRDAEAPVPTGSAEDKGVLAEMEQIRVSEDAPTNNDPNSRIEPSCEAHKLSPKTDLEGTQYEEEFPPLSKESVTATLDDSPAQNQSSDAHTLSPEKEMDGTLPPSMNGDDENISDPTHITNIPPPITNYAGHDPTTIGPILQSFEMDGEHYEIRSYVEEAETRNQREEPDFKDVQSRRSKRVGKRGTAPRTIKTRSYDPNLEVGTVSEITRYWPSRKSTTMEKIVTTKSYSGPFWKQAEFAVEEHTAKPCTPAAPSTSIVLRKSPRLLCLEQSPTALVPNAIINRPKQDVATILESIVDDKDYKTRMSPNGLFNLLQRLNSEQKKAVEELGFHSLFGLEASVLPVKLSKWLVQNFDPDSCSLNLLNERVRITEKDVHLTLGLPTGPFDVLEAQNKPTDPEDYKTLVLKWRDEWGLQRDFPRANAMPDRILGMAGSSEGFKLNFMVFFISTCISGNTNTFANSRVLRSLVNLSNVNKLNSCKYTLTSLINSTIQWKRKSNPYFTGPVLFLMMFYVDRVVFRMRVVPRTFPTMLGWTSQKLKEREGLERESGGFGRGSVDPQINKELFSNENPSLEDPPGKTSQSQNDVLEEARTVAKELVQKISKWDTVCRGLNSEFPNSNVVKRMQQTAAEVIVAAGKSPRISGTPISETNPKLQFEVVHESPSFLAEISRLEMEFFTVKRNLETNSQDLSMPSFSLGLTPEEKENQNEEIQHEESHPQIEPIPAFLESAVQGQQEETILFQPTPPYTHFTSQEIASGPSPARSPVFLKRRHQPERKKEFAHALCSPFWIRNMEALSRLSRAEKVLMDYVFNKSLLLGEVLYKDMFCEMKRSDLISFSEGSVSSLILQIWFRFLNAEEEHQSKSDVYRVFLSTNPFAEFVKISLYDDAHETFCEVADRELVEQQFYGGIDMCTADLVFFLVADETDKDDVYIVCFNMKKEKITIIDSIEDKTKVYDTCVECLKNGMCEFFNEKQLEQKASKISKFPFEITKKACYRNMEGMGVGAIAMRQLETFKGNLNTWKMDLNKNDVNGL</sequence>
<dbReference type="InterPro" id="IPR025558">
    <property type="entry name" value="DUF4283"/>
</dbReference>
<evidence type="ECO:0000313" key="3">
    <source>
        <dbReference type="EMBL" id="RAL39006.1"/>
    </source>
</evidence>
<gene>
    <name evidence="3" type="ORF">DM860_011492</name>
</gene>
<dbReference type="EMBL" id="NQVE01000203">
    <property type="protein sequence ID" value="RAL39006.1"/>
    <property type="molecule type" value="Genomic_DNA"/>
</dbReference>
<comment type="caution">
    <text evidence="3">The sequence shown here is derived from an EMBL/GenBank/DDBJ whole genome shotgun (WGS) entry which is preliminary data.</text>
</comment>
<evidence type="ECO:0000313" key="4">
    <source>
        <dbReference type="Proteomes" id="UP000249390"/>
    </source>
</evidence>
<reference evidence="3 4" key="1">
    <citation type="submission" date="2018-06" db="EMBL/GenBank/DDBJ databases">
        <title>The Genome of Cuscuta australis (Dodder) Provides Insight into the Evolution of Plant Parasitism.</title>
        <authorList>
            <person name="Liu H."/>
        </authorList>
    </citation>
    <scope>NUCLEOTIDE SEQUENCE [LARGE SCALE GENOMIC DNA]</scope>
    <source>
        <strain evidence="4">cv. Yunnan</strain>
        <tissue evidence="3">Vines</tissue>
    </source>
</reference>
<feature type="compositionally biased region" description="Basic and acidic residues" evidence="1">
    <location>
        <begin position="508"/>
        <end position="524"/>
    </location>
</feature>
<feature type="region of interest" description="Disordered" evidence="1">
    <location>
        <begin position="424"/>
        <end position="482"/>
    </location>
</feature>
<organism evidence="3 4">
    <name type="scientific">Cuscuta australis</name>
    <dbReference type="NCBI Taxonomy" id="267555"/>
    <lineage>
        <taxon>Eukaryota</taxon>
        <taxon>Viridiplantae</taxon>
        <taxon>Streptophyta</taxon>
        <taxon>Embryophyta</taxon>
        <taxon>Tracheophyta</taxon>
        <taxon>Spermatophyta</taxon>
        <taxon>Magnoliopsida</taxon>
        <taxon>eudicotyledons</taxon>
        <taxon>Gunneridae</taxon>
        <taxon>Pentapetalae</taxon>
        <taxon>asterids</taxon>
        <taxon>lamiids</taxon>
        <taxon>Solanales</taxon>
        <taxon>Convolvulaceae</taxon>
        <taxon>Cuscuteae</taxon>
        <taxon>Cuscuta</taxon>
        <taxon>Cuscuta subgen. Grammica</taxon>
        <taxon>Cuscuta sect. Cleistogrammica</taxon>
    </lineage>
</organism>
<feature type="region of interest" description="Disordered" evidence="1">
    <location>
        <begin position="375"/>
        <end position="401"/>
    </location>
</feature>
<dbReference type="InterPro" id="IPR040256">
    <property type="entry name" value="At4g02000-like"/>
</dbReference>
<protein>
    <recommendedName>
        <fullName evidence="2">DUF4283 domain-containing protein</fullName>
    </recommendedName>
</protein>
<feature type="region of interest" description="Disordered" evidence="1">
    <location>
        <begin position="1038"/>
        <end position="1062"/>
    </location>
</feature>
<feature type="region of interest" description="Disordered" evidence="1">
    <location>
        <begin position="508"/>
        <end position="540"/>
    </location>
</feature>
<dbReference type="PANTHER" id="PTHR31286:SF180">
    <property type="entry name" value="OS10G0362600 PROTEIN"/>
    <property type="match status" value="1"/>
</dbReference>
<keyword evidence="4" id="KW-1185">Reference proteome</keyword>
<evidence type="ECO:0000259" key="2">
    <source>
        <dbReference type="Pfam" id="PF14111"/>
    </source>
</evidence>
<dbReference type="Pfam" id="PF14111">
    <property type="entry name" value="DUF4283"/>
    <property type="match status" value="1"/>
</dbReference>
<dbReference type="Proteomes" id="UP000249390">
    <property type="component" value="Unassembled WGS sequence"/>
</dbReference>
<evidence type="ECO:0000256" key="1">
    <source>
        <dbReference type="SAM" id="MobiDB-lite"/>
    </source>
</evidence>
<feature type="domain" description="DUF4283" evidence="2">
    <location>
        <begin position="47"/>
        <end position="128"/>
    </location>
</feature>
<feature type="compositionally biased region" description="Basic and acidic residues" evidence="1">
    <location>
        <begin position="391"/>
        <end position="401"/>
    </location>
</feature>
<feature type="compositionally biased region" description="Polar residues" evidence="1">
    <location>
        <begin position="424"/>
        <end position="438"/>
    </location>
</feature>